<comment type="pathway">
    <text evidence="6">Metabolic intermediate biosynthesis; acetyl-CoA biosynthesis; acetyl-CoA from acetate: step 1/2.</text>
</comment>
<name>A0A0I9W4K5_9ENTE</name>
<comment type="catalytic activity">
    <reaction evidence="6">
        <text>acetate + ATP = acetyl phosphate + ADP</text>
        <dbReference type="Rhea" id="RHEA:11352"/>
        <dbReference type="ChEBI" id="CHEBI:22191"/>
        <dbReference type="ChEBI" id="CHEBI:30089"/>
        <dbReference type="ChEBI" id="CHEBI:30616"/>
        <dbReference type="ChEBI" id="CHEBI:456216"/>
        <dbReference type="EC" id="2.7.2.1"/>
    </reaction>
</comment>
<evidence type="ECO:0000256" key="5">
    <source>
        <dbReference type="ARBA" id="ARBA00022840"/>
    </source>
</evidence>
<evidence type="ECO:0000256" key="2">
    <source>
        <dbReference type="ARBA" id="ARBA00022679"/>
    </source>
</evidence>
<comment type="subunit">
    <text evidence="6">Homodimer.</text>
</comment>
<protein>
    <recommendedName>
        <fullName evidence="6">Acetate kinase</fullName>
        <ecNumber evidence="6">2.7.2.1</ecNumber>
    </recommendedName>
    <alternativeName>
        <fullName evidence="6">Acetokinase</fullName>
    </alternativeName>
</protein>
<dbReference type="UniPathway" id="UPA00340">
    <property type="reaction ID" value="UER00458"/>
</dbReference>
<dbReference type="EMBL" id="NFLC01000008">
    <property type="protein sequence ID" value="OUQ10642.1"/>
    <property type="molecule type" value="Genomic_DNA"/>
</dbReference>
<dbReference type="Pfam" id="PF00871">
    <property type="entry name" value="Acetate_kinase"/>
    <property type="match status" value="1"/>
</dbReference>
<dbReference type="InterPro" id="IPR000890">
    <property type="entry name" value="Aliphatic_acid_kin_short-chain"/>
</dbReference>
<dbReference type="InterPro" id="IPR004372">
    <property type="entry name" value="Ac/propionate_kinase"/>
</dbReference>
<feature type="binding site" evidence="6">
    <location>
        <begin position="207"/>
        <end position="211"/>
    </location>
    <ligand>
        <name>ATP</name>
        <dbReference type="ChEBI" id="CHEBI:30616"/>
    </ligand>
</feature>
<dbReference type="GO" id="GO:0005524">
    <property type="term" value="F:ATP binding"/>
    <property type="evidence" value="ECO:0007669"/>
    <property type="project" value="UniProtKB-KW"/>
</dbReference>
<keyword evidence="3 6" id="KW-0547">Nucleotide-binding</keyword>
<dbReference type="PRINTS" id="PR00471">
    <property type="entry name" value="ACETATEKNASE"/>
</dbReference>
<comment type="cofactor">
    <cofactor evidence="6">
        <name>Mg(2+)</name>
        <dbReference type="ChEBI" id="CHEBI:18420"/>
    </cofactor>
    <cofactor evidence="6">
        <name>Mn(2+)</name>
        <dbReference type="ChEBI" id="CHEBI:29035"/>
    </cofactor>
    <text evidence="6">Mg(2+). Can also accept Mn(2+).</text>
</comment>
<dbReference type="NCBIfam" id="TIGR00016">
    <property type="entry name" value="ackA"/>
    <property type="match status" value="1"/>
</dbReference>
<feature type="binding site" evidence="6">
    <location>
        <position position="381"/>
    </location>
    <ligand>
        <name>Mg(2+)</name>
        <dbReference type="ChEBI" id="CHEBI:18420"/>
    </ligand>
</feature>
<gene>
    <name evidence="6" type="primary">ackA</name>
    <name evidence="8" type="ORF">B5E88_05410</name>
</gene>
<dbReference type="GO" id="GO:0005737">
    <property type="term" value="C:cytoplasm"/>
    <property type="evidence" value="ECO:0007669"/>
    <property type="project" value="UniProtKB-SubCell"/>
</dbReference>
<evidence type="ECO:0000256" key="4">
    <source>
        <dbReference type="ARBA" id="ARBA00022777"/>
    </source>
</evidence>
<feature type="binding site" evidence="6">
    <location>
        <begin position="282"/>
        <end position="284"/>
    </location>
    <ligand>
        <name>ATP</name>
        <dbReference type="ChEBI" id="CHEBI:30616"/>
    </ligand>
</feature>
<dbReference type="InterPro" id="IPR023865">
    <property type="entry name" value="Aliphatic_acid_kinase_CS"/>
</dbReference>
<proteinExistence type="inferred from homology"/>
<dbReference type="EC" id="2.7.2.1" evidence="6"/>
<feature type="binding site" evidence="6">
    <location>
        <position position="90"/>
    </location>
    <ligand>
        <name>substrate</name>
    </ligand>
</feature>
<evidence type="ECO:0000313" key="8">
    <source>
        <dbReference type="EMBL" id="OUQ10642.1"/>
    </source>
</evidence>
<feature type="active site" description="Proton donor/acceptor" evidence="6">
    <location>
        <position position="147"/>
    </location>
</feature>
<keyword evidence="4 6" id="KW-0418">Kinase</keyword>
<comment type="similarity">
    <text evidence="1 6 7">Belongs to the acetokinase family.</text>
</comment>
<keyword evidence="6" id="KW-0460">Magnesium</keyword>
<comment type="caution">
    <text evidence="8">The sequence shown here is derived from an EMBL/GenBank/DDBJ whole genome shotgun (WGS) entry which is preliminary data.</text>
</comment>
<organism evidence="8 9">
    <name type="scientific">Enterococcus cecorum</name>
    <dbReference type="NCBI Taxonomy" id="44008"/>
    <lineage>
        <taxon>Bacteria</taxon>
        <taxon>Bacillati</taxon>
        <taxon>Bacillota</taxon>
        <taxon>Bacilli</taxon>
        <taxon>Lactobacillales</taxon>
        <taxon>Enterococcaceae</taxon>
        <taxon>Enterococcus</taxon>
    </lineage>
</organism>
<sequence length="397" mass="43991">MSKTISINAGSSSLKWQLYLMPEEKVVAKGLVERIGLPNSIFTIKYGEDEKFELVQDIENHEIAVQMLMDQLIELGILASYDEITGVGHRIVHGGEYYSESVVIDDEVVEKIEECAAFAPLHNPAHVMGIRAFRKLLPGVINVAVFDTAFHANMPEFAYLYSLPMEYYDKYKVRKYGAHGTSHRYVAHRAAEVLGKPIEELKLITCHLGNGASITAVDGGRSVDTSMGFTPLAGVTMGTRSGDIDPAVLPYLMKKLDIDIDEMLTILNKKSGLLGLSGISSDMRDIEANLGKPQIDLTYQVFVDRVRKYIASYVAVMNGVDAIIFTAGIGENDAHVRSEIMKGMSWFGCEIDPEQNKKRGEELVISTPDSKVKVLVIPTDEELMIARDVERLKAETK</sequence>
<feature type="binding site" evidence="6">
    <location>
        <begin position="328"/>
        <end position="332"/>
    </location>
    <ligand>
        <name>ATP</name>
        <dbReference type="ChEBI" id="CHEBI:30616"/>
    </ligand>
</feature>
<comment type="function">
    <text evidence="6">Catalyzes the formation of acetyl phosphate from acetate and ATP. Can also catalyze the reverse reaction.</text>
</comment>
<evidence type="ECO:0000256" key="3">
    <source>
        <dbReference type="ARBA" id="ARBA00022741"/>
    </source>
</evidence>
<feature type="binding site" evidence="6">
    <location>
        <position position="8"/>
    </location>
    <ligand>
        <name>Mg(2+)</name>
        <dbReference type="ChEBI" id="CHEBI:18420"/>
    </ligand>
</feature>
<dbReference type="Proteomes" id="UP000196074">
    <property type="component" value="Unassembled WGS sequence"/>
</dbReference>
<feature type="binding site" evidence="6">
    <location>
        <position position="15"/>
    </location>
    <ligand>
        <name>ATP</name>
        <dbReference type="ChEBI" id="CHEBI:30616"/>
    </ligand>
</feature>
<evidence type="ECO:0000256" key="7">
    <source>
        <dbReference type="RuleBase" id="RU003835"/>
    </source>
</evidence>
<keyword evidence="6" id="KW-0963">Cytoplasm</keyword>
<evidence type="ECO:0000256" key="1">
    <source>
        <dbReference type="ARBA" id="ARBA00008748"/>
    </source>
</evidence>
<dbReference type="GO" id="GO:0006083">
    <property type="term" value="P:acetate metabolic process"/>
    <property type="evidence" value="ECO:0007669"/>
    <property type="project" value="TreeGrafter"/>
</dbReference>
<dbReference type="GO" id="GO:0008776">
    <property type="term" value="F:acetate kinase activity"/>
    <property type="evidence" value="ECO:0007669"/>
    <property type="project" value="UniProtKB-UniRule"/>
</dbReference>
<keyword evidence="6" id="KW-0479">Metal-binding</keyword>
<dbReference type="CDD" id="cd24010">
    <property type="entry name" value="ASKHA_NBD_AcK_PK"/>
    <property type="match status" value="1"/>
</dbReference>
<dbReference type="PROSITE" id="PS01075">
    <property type="entry name" value="ACETATE_KINASE_1"/>
    <property type="match status" value="1"/>
</dbReference>
<feature type="site" description="Transition state stabilizer" evidence="6">
    <location>
        <position position="240"/>
    </location>
</feature>
<dbReference type="GO" id="GO:0006085">
    <property type="term" value="P:acetyl-CoA biosynthetic process"/>
    <property type="evidence" value="ECO:0007669"/>
    <property type="project" value="UniProtKB-UniRule"/>
</dbReference>
<dbReference type="Gene3D" id="3.30.420.40">
    <property type="match status" value="2"/>
</dbReference>
<comment type="subcellular location">
    <subcellularLocation>
        <location evidence="6">Cytoplasm</location>
    </subcellularLocation>
</comment>
<evidence type="ECO:0000256" key="6">
    <source>
        <dbReference type="HAMAP-Rule" id="MF_00020"/>
    </source>
</evidence>
<accession>A0A0I9W4K5</accession>
<dbReference type="PROSITE" id="PS01076">
    <property type="entry name" value="ACETATE_KINASE_2"/>
    <property type="match status" value="1"/>
</dbReference>
<keyword evidence="2 6" id="KW-0808">Transferase</keyword>
<reference evidence="9" key="1">
    <citation type="submission" date="2017-04" db="EMBL/GenBank/DDBJ databases">
        <title>Function of individual gut microbiota members based on whole genome sequencing of pure cultures obtained from chicken caecum.</title>
        <authorList>
            <person name="Medvecky M."/>
            <person name="Cejkova D."/>
            <person name="Polansky O."/>
            <person name="Karasova D."/>
            <person name="Kubasova T."/>
            <person name="Cizek A."/>
            <person name="Rychlik I."/>
        </authorList>
    </citation>
    <scope>NUCLEOTIDE SEQUENCE [LARGE SCALE GENOMIC DNA]</scope>
    <source>
        <strain evidence="9">An144</strain>
    </source>
</reference>
<dbReference type="AlphaFoldDB" id="A0A0I9W4K5"/>
<dbReference type="PANTHER" id="PTHR21060">
    <property type="entry name" value="ACETATE KINASE"/>
    <property type="match status" value="1"/>
</dbReference>
<dbReference type="PIRSF" id="PIRSF000722">
    <property type="entry name" value="Acetate_prop_kin"/>
    <property type="match status" value="1"/>
</dbReference>
<keyword evidence="5 6" id="KW-0067">ATP-binding</keyword>
<feature type="site" description="Transition state stabilizer" evidence="6">
    <location>
        <position position="179"/>
    </location>
</feature>
<dbReference type="InterPro" id="IPR043129">
    <property type="entry name" value="ATPase_NBD"/>
</dbReference>
<dbReference type="SUPFAM" id="SSF53067">
    <property type="entry name" value="Actin-like ATPase domain"/>
    <property type="match status" value="2"/>
</dbReference>
<dbReference type="PANTHER" id="PTHR21060:SF15">
    <property type="entry name" value="ACETATE KINASE-RELATED"/>
    <property type="match status" value="1"/>
</dbReference>
<evidence type="ECO:0000313" key="9">
    <source>
        <dbReference type="Proteomes" id="UP000196074"/>
    </source>
</evidence>
<dbReference type="RefSeq" id="WP_047334162.1">
    <property type="nucleotide sequence ID" value="NZ_CP010060.1"/>
</dbReference>
<dbReference type="GO" id="GO:0000287">
    <property type="term" value="F:magnesium ion binding"/>
    <property type="evidence" value="ECO:0007669"/>
    <property type="project" value="UniProtKB-UniRule"/>
</dbReference>
<dbReference type="HAMAP" id="MF_00020">
    <property type="entry name" value="Acetate_kinase"/>
    <property type="match status" value="1"/>
</dbReference>